<gene>
    <name evidence="3" type="ORF">STAS_12555</name>
</gene>
<dbReference type="SUPFAM" id="SSF57850">
    <property type="entry name" value="RING/U-box"/>
    <property type="match status" value="1"/>
</dbReference>
<name>A0A5A7PVS0_STRAF</name>
<dbReference type="InterPro" id="IPR033276">
    <property type="entry name" value="BB"/>
</dbReference>
<evidence type="ECO:0000313" key="3">
    <source>
        <dbReference type="EMBL" id="GER36227.1"/>
    </source>
</evidence>
<dbReference type="PANTHER" id="PTHR46400">
    <property type="entry name" value="RING/U-BOX SUPERFAMILY PROTEIN"/>
    <property type="match status" value="1"/>
</dbReference>
<comment type="caution">
    <text evidence="3">The sequence shown here is derived from an EMBL/GenBank/DDBJ whole genome shotgun (WGS) entry which is preliminary data.</text>
</comment>
<dbReference type="GO" id="GO:0031624">
    <property type="term" value="F:ubiquitin conjugating enzyme binding"/>
    <property type="evidence" value="ECO:0007669"/>
    <property type="project" value="TreeGrafter"/>
</dbReference>
<sequence>MDEELRKRTRTTMLDQLEEERTSPVLETIESESDEAAGTTTSDESDEELEFSDEEFFYGGVQFGVELSEDTEYDDFDFYQDMEEDEVDPDELSYEELLALGEMVGVENTGLPKAEITKHLHPLTCQSTSNLIIDRCVICQVEYEQEEELAGLQCEHLYHKDCIVKWLQIKKMYRNIQNLYVSKNTFQDVPRQKKGAKKNGESRQYDLFKQNAQRLNAHKREKTATRKLPTDSDVFEIDGPRKLADLKLREKKRKKKEMRMLRWFCGNTRRDRIHNEDIRDRVGVAPIEEKLVQHRLRWFGHVQRRPLDAPVRRGVLQRVEDVKRGRGRPKLTWEESVKRDLKDWNISKDLAVHRSAWRLAINVPEP</sequence>
<dbReference type="Proteomes" id="UP000325081">
    <property type="component" value="Unassembled WGS sequence"/>
</dbReference>
<protein>
    <submittedName>
        <fullName evidence="3">RING/U-box superfamily protein</fullName>
    </submittedName>
</protein>
<dbReference type="Gene3D" id="3.30.40.10">
    <property type="entry name" value="Zinc/RING finger domain, C3HC4 (zinc finger)"/>
    <property type="match status" value="1"/>
</dbReference>
<proteinExistence type="predicted"/>
<dbReference type="AlphaFoldDB" id="A0A5A7PVS0"/>
<dbReference type="GO" id="GO:0016567">
    <property type="term" value="P:protein ubiquitination"/>
    <property type="evidence" value="ECO:0007669"/>
    <property type="project" value="InterPro"/>
</dbReference>
<dbReference type="InterPro" id="IPR013083">
    <property type="entry name" value="Znf_RING/FYVE/PHD"/>
</dbReference>
<evidence type="ECO:0000259" key="2">
    <source>
        <dbReference type="Pfam" id="PF13639"/>
    </source>
</evidence>
<dbReference type="EMBL" id="BKCP01005084">
    <property type="protein sequence ID" value="GER36227.1"/>
    <property type="molecule type" value="Genomic_DNA"/>
</dbReference>
<evidence type="ECO:0000313" key="4">
    <source>
        <dbReference type="Proteomes" id="UP000325081"/>
    </source>
</evidence>
<dbReference type="GO" id="GO:0046621">
    <property type="term" value="P:negative regulation of organ growth"/>
    <property type="evidence" value="ECO:0007669"/>
    <property type="project" value="InterPro"/>
</dbReference>
<reference evidence="4" key="1">
    <citation type="journal article" date="2019" name="Curr. Biol.">
        <title>Genome Sequence of Striga asiatica Provides Insight into the Evolution of Plant Parasitism.</title>
        <authorList>
            <person name="Yoshida S."/>
            <person name="Kim S."/>
            <person name="Wafula E.K."/>
            <person name="Tanskanen J."/>
            <person name="Kim Y.M."/>
            <person name="Honaas L."/>
            <person name="Yang Z."/>
            <person name="Spallek T."/>
            <person name="Conn C.E."/>
            <person name="Ichihashi Y."/>
            <person name="Cheong K."/>
            <person name="Cui S."/>
            <person name="Der J.P."/>
            <person name="Gundlach H."/>
            <person name="Jiao Y."/>
            <person name="Hori C."/>
            <person name="Ishida J.K."/>
            <person name="Kasahara H."/>
            <person name="Kiba T."/>
            <person name="Kim M.S."/>
            <person name="Koo N."/>
            <person name="Laohavisit A."/>
            <person name="Lee Y.H."/>
            <person name="Lumba S."/>
            <person name="McCourt P."/>
            <person name="Mortimer J.C."/>
            <person name="Mutuku J.M."/>
            <person name="Nomura T."/>
            <person name="Sasaki-Sekimoto Y."/>
            <person name="Seto Y."/>
            <person name="Wang Y."/>
            <person name="Wakatake T."/>
            <person name="Sakakibara H."/>
            <person name="Demura T."/>
            <person name="Yamaguchi S."/>
            <person name="Yoneyama K."/>
            <person name="Manabe R.I."/>
            <person name="Nelson D.C."/>
            <person name="Schulman A.H."/>
            <person name="Timko M.P."/>
            <person name="dePamphilis C.W."/>
            <person name="Choi D."/>
            <person name="Shirasu K."/>
        </authorList>
    </citation>
    <scope>NUCLEOTIDE SEQUENCE [LARGE SCALE GENOMIC DNA]</scope>
    <source>
        <strain evidence="4">cv. UVA1</strain>
    </source>
</reference>
<dbReference type="PANTHER" id="PTHR46400:SF8">
    <property type="entry name" value="E3 UBIQUITIN LIGASE BIG BROTHER-RELATED-LIKE ISOFORM X1"/>
    <property type="match status" value="1"/>
</dbReference>
<keyword evidence="4" id="KW-1185">Reference proteome</keyword>
<dbReference type="Pfam" id="PF13639">
    <property type="entry name" value="zf-RING_2"/>
    <property type="match status" value="1"/>
</dbReference>
<dbReference type="InterPro" id="IPR001841">
    <property type="entry name" value="Znf_RING"/>
</dbReference>
<organism evidence="3 4">
    <name type="scientific">Striga asiatica</name>
    <name type="common">Asiatic witchweed</name>
    <name type="synonym">Buchnera asiatica</name>
    <dbReference type="NCBI Taxonomy" id="4170"/>
    <lineage>
        <taxon>Eukaryota</taxon>
        <taxon>Viridiplantae</taxon>
        <taxon>Streptophyta</taxon>
        <taxon>Embryophyta</taxon>
        <taxon>Tracheophyta</taxon>
        <taxon>Spermatophyta</taxon>
        <taxon>Magnoliopsida</taxon>
        <taxon>eudicotyledons</taxon>
        <taxon>Gunneridae</taxon>
        <taxon>Pentapetalae</taxon>
        <taxon>asterids</taxon>
        <taxon>lamiids</taxon>
        <taxon>Lamiales</taxon>
        <taxon>Orobanchaceae</taxon>
        <taxon>Buchnereae</taxon>
        <taxon>Striga</taxon>
    </lineage>
</organism>
<dbReference type="OrthoDB" id="8062037at2759"/>
<dbReference type="GO" id="GO:0004842">
    <property type="term" value="F:ubiquitin-protein transferase activity"/>
    <property type="evidence" value="ECO:0007669"/>
    <property type="project" value="InterPro"/>
</dbReference>
<accession>A0A5A7PVS0</accession>
<feature type="domain" description="RING-type" evidence="2">
    <location>
        <begin position="135"/>
        <end position="171"/>
    </location>
</feature>
<feature type="region of interest" description="Disordered" evidence="1">
    <location>
        <begin position="1"/>
        <end position="50"/>
    </location>
</feature>
<evidence type="ECO:0000256" key="1">
    <source>
        <dbReference type="SAM" id="MobiDB-lite"/>
    </source>
</evidence>